<feature type="transmembrane region" description="Helical" evidence="1">
    <location>
        <begin position="51"/>
        <end position="70"/>
    </location>
</feature>
<protein>
    <submittedName>
        <fullName evidence="2">Uncharacterized protein</fullName>
    </submittedName>
</protein>
<sequence>MSALVVLLTRREFFVSQFPGATNTICTGYVLAALLILSGLAGLWQLKRWSVWVLAVATIATLGLDQIANAPTAHKAATVGSLLLIIALSKPVWHKLRV</sequence>
<dbReference type="Proteomes" id="UP000308149">
    <property type="component" value="Chromosome"/>
</dbReference>
<organism evidence="2 3">
    <name type="scientific">Thermomonas aquatica</name>
    <dbReference type="NCBI Taxonomy" id="2202149"/>
    <lineage>
        <taxon>Bacteria</taxon>
        <taxon>Pseudomonadati</taxon>
        <taxon>Pseudomonadota</taxon>
        <taxon>Gammaproteobacteria</taxon>
        <taxon>Lysobacterales</taxon>
        <taxon>Lysobacteraceae</taxon>
        <taxon>Thermomonas</taxon>
    </lineage>
</organism>
<evidence type="ECO:0000313" key="3">
    <source>
        <dbReference type="Proteomes" id="UP000308149"/>
    </source>
</evidence>
<keyword evidence="1" id="KW-1133">Transmembrane helix</keyword>
<keyword evidence="1" id="KW-0812">Transmembrane</keyword>
<dbReference type="AlphaFoldDB" id="A0A5B7ZN15"/>
<accession>A0A5B7ZN15</accession>
<keyword evidence="3" id="KW-1185">Reference proteome</keyword>
<keyword evidence="1" id="KW-0472">Membrane</keyword>
<name>A0A5B7ZN15_9GAMM</name>
<evidence type="ECO:0000256" key="1">
    <source>
        <dbReference type="SAM" id="Phobius"/>
    </source>
</evidence>
<proteinExistence type="predicted"/>
<dbReference type="RefSeq" id="WP_139715458.1">
    <property type="nucleotide sequence ID" value="NZ_CP040871.1"/>
</dbReference>
<dbReference type="KEGG" id="thes:FHQ07_03920"/>
<evidence type="ECO:0000313" key="2">
    <source>
        <dbReference type="EMBL" id="QDA56520.1"/>
    </source>
</evidence>
<dbReference type="EMBL" id="CP040871">
    <property type="protein sequence ID" value="QDA56520.1"/>
    <property type="molecule type" value="Genomic_DNA"/>
</dbReference>
<feature type="transmembrane region" description="Helical" evidence="1">
    <location>
        <begin position="20"/>
        <end position="44"/>
    </location>
</feature>
<gene>
    <name evidence="2" type="ORF">FHQ07_03920</name>
</gene>
<reference evidence="2 3" key="1">
    <citation type="submission" date="2019-06" db="EMBL/GenBank/DDBJ databases">
        <title>Thermomonas aquatica sp. nov., isolated from an industrial wastewater treatment plant.</title>
        <authorList>
            <person name="Jeon J.H."/>
            <person name="Park D.-S."/>
        </authorList>
    </citation>
    <scope>NUCLEOTIDE SEQUENCE [LARGE SCALE GENOMIC DNA]</scope>
    <source>
        <strain evidence="2 3">SY21</strain>
    </source>
</reference>